<dbReference type="Gene3D" id="3.10.620.30">
    <property type="match status" value="1"/>
</dbReference>
<dbReference type="InterPro" id="IPR021878">
    <property type="entry name" value="TgpA_N"/>
</dbReference>
<feature type="region of interest" description="Disordered" evidence="1">
    <location>
        <begin position="298"/>
        <end position="321"/>
    </location>
</feature>
<dbReference type="SUPFAM" id="SSF54001">
    <property type="entry name" value="Cysteine proteinases"/>
    <property type="match status" value="1"/>
</dbReference>
<feature type="transmembrane region" description="Helical" evidence="2">
    <location>
        <begin position="61"/>
        <end position="86"/>
    </location>
</feature>
<dbReference type="Pfam" id="PF01841">
    <property type="entry name" value="Transglut_core"/>
    <property type="match status" value="1"/>
</dbReference>
<feature type="transmembrane region" description="Helical" evidence="2">
    <location>
        <begin position="32"/>
        <end position="54"/>
    </location>
</feature>
<dbReference type="GO" id="GO:0008233">
    <property type="term" value="F:peptidase activity"/>
    <property type="evidence" value="ECO:0007669"/>
    <property type="project" value="UniProtKB-KW"/>
</dbReference>
<dbReference type="InterPro" id="IPR052901">
    <property type="entry name" value="Bact_TGase-like"/>
</dbReference>
<sequence>MSTRTGWTTLAAVFAVLLTSSSFTGVFADARWFPPLALVAGAVAGTGLLGRWLLTRSEVRWAVLVMLAQLAVTLVLSVLVFAGSFAELLDLLARAMDVVRNGVPPVPADTAVQSLVFVGIGLVTLLVDAIAVAARAPAVAGLVLLCVFAVPASLSDSILPWWAFVAGAAGFVLLLVVEGQQRRAPTSDGGHNQITVPRFGRHSLVVAGAASLVALLVGSIFTGVGTEGRLPGADPAGRDSATGGIGLRPFTSLRGQLSRDSPTELFRVRGLPRDAYLRAMTLREFDPNSGWKIAGLTRGTSAGKPLPRPPGTPPPQGPPTRIEIDPVGYRDAWLPVFGKPLRVSRPGDGRMGPSWRYDPAAGIIYTRTKQPSRPYVELAAFPDPSPTQLRRARGPLGVEPAYLELNGVPPRVVDLARRVTAGARTDFDRAVALNRFFTDPSNGFTYDLSTAPRTSSSALVDFLFHGKRGYCEQFASSMAVMLRAVGIPSRVAVGFTSGRQEGDHRVITTRDAHAWVEVHFPGVGWTRFDPTPLDDDRSSLPSYLNSQLPDPSAETSEPTPSSTETSEPRGEEHDQEPITPVRNPATPAYGDIRTVLAMLVAALGLLMAPVSVRSLRRRRRRNLVTGSAAGAASAAWDEVLDEFRDRGTRPAATETVRETAAHLSERYGLDADGTRAIRELVTAVERDWYAPAGRETDPNLETLLRQVVDGLHRSAPLSRRARLLPRSVLRFDDRG</sequence>
<evidence type="ECO:0000313" key="4">
    <source>
        <dbReference type="EMBL" id="MBA8823406.1"/>
    </source>
</evidence>
<dbReference type="Proteomes" id="UP000569329">
    <property type="component" value="Unassembled WGS sequence"/>
</dbReference>
<proteinExistence type="predicted"/>
<dbReference type="InterPro" id="IPR038765">
    <property type="entry name" value="Papain-like_cys_pep_sf"/>
</dbReference>
<keyword evidence="4" id="KW-0645">Protease</keyword>
<feature type="compositionally biased region" description="Low complexity" evidence="1">
    <location>
        <begin position="551"/>
        <end position="565"/>
    </location>
</feature>
<feature type="transmembrane region" description="Helical" evidence="2">
    <location>
        <begin position="158"/>
        <end position="177"/>
    </location>
</feature>
<comment type="caution">
    <text evidence="4">The sequence shown here is derived from an EMBL/GenBank/DDBJ whole genome shotgun (WGS) entry which is preliminary data.</text>
</comment>
<dbReference type="RefSeq" id="WP_182542724.1">
    <property type="nucleotide sequence ID" value="NZ_JACGWZ010000001.1"/>
</dbReference>
<dbReference type="SMART" id="SM00460">
    <property type="entry name" value="TGc"/>
    <property type="match status" value="1"/>
</dbReference>
<feature type="transmembrane region" description="Helical" evidence="2">
    <location>
        <begin position="592"/>
        <end position="612"/>
    </location>
</feature>
<evidence type="ECO:0000313" key="5">
    <source>
        <dbReference type="Proteomes" id="UP000569329"/>
    </source>
</evidence>
<keyword evidence="5" id="KW-1185">Reference proteome</keyword>
<reference evidence="4 5" key="1">
    <citation type="submission" date="2020-07" db="EMBL/GenBank/DDBJ databases">
        <title>Sequencing the genomes of 1000 actinobacteria strains.</title>
        <authorList>
            <person name="Klenk H.-P."/>
        </authorList>
    </citation>
    <scope>NUCLEOTIDE SEQUENCE [LARGE SCALE GENOMIC DNA]</scope>
    <source>
        <strain evidence="4 5">DSM 45975</strain>
    </source>
</reference>
<organism evidence="4 5">
    <name type="scientific">Halosaccharopolyspora lacisalsi</name>
    <dbReference type="NCBI Taxonomy" id="1000566"/>
    <lineage>
        <taxon>Bacteria</taxon>
        <taxon>Bacillati</taxon>
        <taxon>Actinomycetota</taxon>
        <taxon>Actinomycetes</taxon>
        <taxon>Pseudonocardiales</taxon>
        <taxon>Pseudonocardiaceae</taxon>
        <taxon>Halosaccharopolyspora</taxon>
    </lineage>
</organism>
<gene>
    <name evidence="4" type="ORF">FHX42_000735</name>
</gene>
<dbReference type="PANTHER" id="PTHR42736:SF1">
    <property type="entry name" value="PROTEIN-GLUTAMINE GAMMA-GLUTAMYLTRANSFERASE"/>
    <property type="match status" value="1"/>
</dbReference>
<protein>
    <submittedName>
        <fullName evidence="4">Transglutaminase-like putative cysteine protease</fullName>
    </submittedName>
</protein>
<feature type="compositionally biased region" description="Basic and acidic residues" evidence="1">
    <location>
        <begin position="566"/>
        <end position="576"/>
    </location>
</feature>
<evidence type="ECO:0000256" key="2">
    <source>
        <dbReference type="SAM" id="Phobius"/>
    </source>
</evidence>
<feature type="transmembrane region" description="Helical" evidence="2">
    <location>
        <begin position="204"/>
        <end position="224"/>
    </location>
</feature>
<accession>A0A839DT03</accession>
<keyword evidence="2" id="KW-1133">Transmembrane helix</keyword>
<dbReference type="Pfam" id="PF11992">
    <property type="entry name" value="TgpA_N"/>
    <property type="match status" value="1"/>
</dbReference>
<feature type="compositionally biased region" description="Polar residues" evidence="1">
    <location>
        <begin position="539"/>
        <end position="549"/>
    </location>
</feature>
<dbReference type="GO" id="GO:0006508">
    <property type="term" value="P:proteolysis"/>
    <property type="evidence" value="ECO:0007669"/>
    <property type="project" value="UniProtKB-KW"/>
</dbReference>
<evidence type="ECO:0000259" key="3">
    <source>
        <dbReference type="SMART" id="SM00460"/>
    </source>
</evidence>
<dbReference type="EMBL" id="JACGWZ010000001">
    <property type="protein sequence ID" value="MBA8823406.1"/>
    <property type="molecule type" value="Genomic_DNA"/>
</dbReference>
<dbReference type="PANTHER" id="PTHR42736">
    <property type="entry name" value="PROTEIN-GLUTAMINE GAMMA-GLUTAMYLTRANSFERASE"/>
    <property type="match status" value="1"/>
</dbReference>
<dbReference type="AlphaFoldDB" id="A0A839DT03"/>
<name>A0A839DT03_9PSEU</name>
<keyword evidence="2" id="KW-0472">Membrane</keyword>
<feature type="transmembrane region" description="Helical" evidence="2">
    <location>
        <begin position="134"/>
        <end position="152"/>
    </location>
</feature>
<feature type="domain" description="Transglutaminase-like" evidence="3">
    <location>
        <begin position="463"/>
        <end position="532"/>
    </location>
</feature>
<keyword evidence="4" id="KW-0378">Hydrolase</keyword>
<dbReference type="InterPro" id="IPR002931">
    <property type="entry name" value="Transglutaminase-like"/>
</dbReference>
<feature type="transmembrane region" description="Helical" evidence="2">
    <location>
        <begin position="106"/>
        <end position="127"/>
    </location>
</feature>
<feature type="compositionally biased region" description="Pro residues" evidence="1">
    <location>
        <begin position="306"/>
        <end position="318"/>
    </location>
</feature>
<evidence type="ECO:0000256" key="1">
    <source>
        <dbReference type="SAM" id="MobiDB-lite"/>
    </source>
</evidence>
<keyword evidence="2" id="KW-0812">Transmembrane</keyword>
<feature type="region of interest" description="Disordered" evidence="1">
    <location>
        <begin position="536"/>
        <end position="586"/>
    </location>
</feature>